<dbReference type="PANTHER" id="PTHR12174:SF23">
    <property type="entry name" value="MINOR HISTOCOMPATIBILITY ANTIGEN H13"/>
    <property type="match status" value="1"/>
</dbReference>
<organism evidence="9 10">
    <name type="scientific">Naumovozyma dairenensis (strain ATCC 10597 / BCRC 20456 / CBS 421 / NBRC 0211 / NRRL Y-12639)</name>
    <name type="common">Saccharomyces dairenensis</name>
    <dbReference type="NCBI Taxonomy" id="1071378"/>
    <lineage>
        <taxon>Eukaryota</taxon>
        <taxon>Fungi</taxon>
        <taxon>Dikarya</taxon>
        <taxon>Ascomycota</taxon>
        <taxon>Saccharomycotina</taxon>
        <taxon>Saccharomycetes</taxon>
        <taxon>Saccharomycetales</taxon>
        <taxon>Saccharomycetaceae</taxon>
        <taxon>Naumovozyma</taxon>
    </lineage>
</organism>
<name>G0WF28_NAUDC</name>
<dbReference type="GO" id="GO:1990578">
    <property type="term" value="C:perinuclear endoplasmic reticulum membrane"/>
    <property type="evidence" value="ECO:0007669"/>
    <property type="project" value="EnsemblFungi"/>
</dbReference>
<dbReference type="KEGG" id="ndi:NDAI_0H02150"/>
<feature type="transmembrane region" description="Helical" evidence="8">
    <location>
        <begin position="438"/>
        <end position="461"/>
    </location>
</feature>
<sequence>MNNYSPYNNTFISKIFSKILERDDLHHNFNYNVTSTNETINSLQEVVSKMDTSRIQSLRDTLRNKEHIAVTNIDKFAKRFGNYLLGSLKTGKDSLSYNAGLFITFALATILLGVFTSIDSIPTTALPPTSDHPLFDVMDLDIHQECVIKRKNEKKDKQSKDYDRLDGFDEKYCILLPLSSGVLLCSIYYCIKKGLLDQSKLVQYGLKAFNFVLMVEVSMISYHLSKYLLHALMRNICQFKKLKPYSISNRYRLTMSNANEESDITSPATTKRYRLHGDSDKVVDVYASNQLWNLYFTWINTPMCSYFHWNVSTFLYYKNNWMFSNLIGMIMGVNGIRSLKMKNLRTSSYILIGLFFYDIYFVFFSKIMETVAMKIDIPVKLSLPINFDTVTEEVEFAILGLGDIILPGMFMLVCYKYDIWKWHLNHPDREFHFANWSYIGKYFITSFTGYITGIGLCLVALAKTGKAQPVLLYVVPTLLTSVLGLAWLQGDLEEMWTFRYDVIEVDERELQVANKSLHEQSYAEYIDELKDALEDDNDVDYIEEVSVLEYSDDDNAEALGFTIDEVDGF</sequence>
<dbReference type="GO" id="GO:0042500">
    <property type="term" value="F:aspartic endopeptidase activity, intramembrane cleaving"/>
    <property type="evidence" value="ECO:0007669"/>
    <property type="project" value="EnsemblFungi"/>
</dbReference>
<dbReference type="SMART" id="SM00730">
    <property type="entry name" value="PSN"/>
    <property type="match status" value="1"/>
</dbReference>
<dbReference type="PANTHER" id="PTHR12174">
    <property type="entry name" value="SIGNAL PEPTIDE PEPTIDASE"/>
    <property type="match status" value="1"/>
</dbReference>
<dbReference type="OrthoDB" id="29661at2759"/>
<evidence type="ECO:0000256" key="3">
    <source>
        <dbReference type="ARBA" id="ARBA00022692"/>
    </source>
</evidence>
<keyword evidence="4" id="KW-0378">Hydrolase</keyword>
<keyword evidence="10" id="KW-1185">Reference proteome</keyword>
<feature type="transmembrane region" description="Helical" evidence="8">
    <location>
        <begin position="396"/>
        <end position="417"/>
    </location>
</feature>
<dbReference type="GO" id="GO:0009267">
    <property type="term" value="P:cellular response to starvation"/>
    <property type="evidence" value="ECO:0007669"/>
    <property type="project" value="EnsemblFungi"/>
</dbReference>
<dbReference type="GeneID" id="11495920"/>
<evidence type="ECO:0000256" key="7">
    <source>
        <dbReference type="ARBA" id="ARBA00023136"/>
    </source>
</evidence>
<dbReference type="InterPro" id="IPR007369">
    <property type="entry name" value="Peptidase_A22B_SPP"/>
</dbReference>
<dbReference type="HOGENOM" id="CLU_023799_3_0_1"/>
<keyword evidence="7 8" id="KW-0472">Membrane</keyword>
<comment type="subcellular location">
    <subcellularLocation>
        <location evidence="1">Endoplasmic reticulum membrane</location>
        <topology evidence="1">Multi-pass membrane protein</topology>
    </subcellularLocation>
</comment>
<protein>
    <submittedName>
        <fullName evidence="9">Uncharacterized protein</fullName>
    </submittedName>
</protein>
<evidence type="ECO:0000256" key="5">
    <source>
        <dbReference type="ARBA" id="ARBA00022824"/>
    </source>
</evidence>
<evidence type="ECO:0000256" key="1">
    <source>
        <dbReference type="ARBA" id="ARBA00004477"/>
    </source>
</evidence>
<dbReference type="MEROPS" id="A22.008"/>
<dbReference type="EMBL" id="HE580274">
    <property type="protein sequence ID" value="CCD26389.1"/>
    <property type="molecule type" value="Genomic_DNA"/>
</dbReference>
<feature type="transmembrane region" description="Helical" evidence="8">
    <location>
        <begin position="174"/>
        <end position="192"/>
    </location>
</feature>
<dbReference type="Proteomes" id="UP000000689">
    <property type="component" value="Chromosome 8"/>
</dbReference>
<dbReference type="RefSeq" id="XP_003671632.1">
    <property type="nucleotide sequence ID" value="XM_003671584.1"/>
</dbReference>
<keyword evidence="6 8" id="KW-1133">Transmembrane helix</keyword>
<dbReference type="InterPro" id="IPR006639">
    <property type="entry name" value="Preselin/SPP"/>
</dbReference>
<dbReference type="eggNOG" id="KOG2443">
    <property type="taxonomic scope" value="Eukaryota"/>
</dbReference>
<evidence type="ECO:0000256" key="6">
    <source>
        <dbReference type="ARBA" id="ARBA00022989"/>
    </source>
</evidence>
<dbReference type="Pfam" id="PF04258">
    <property type="entry name" value="Peptidase_A22B"/>
    <property type="match status" value="1"/>
</dbReference>
<dbReference type="AlphaFoldDB" id="G0WF28"/>
<evidence type="ECO:0000256" key="8">
    <source>
        <dbReference type="SAM" id="Phobius"/>
    </source>
</evidence>
<dbReference type="GO" id="GO:0051603">
    <property type="term" value="P:proteolysis involved in protein catabolic process"/>
    <property type="evidence" value="ECO:0007669"/>
    <property type="project" value="EnsemblFungi"/>
</dbReference>
<feature type="transmembrane region" description="Helical" evidence="8">
    <location>
        <begin position="95"/>
        <end position="118"/>
    </location>
</feature>
<dbReference type="OMA" id="FIAMCYK"/>
<gene>
    <name evidence="9" type="primary">NDAI0H02150</name>
    <name evidence="9" type="ordered locus">NDAI_0H02150</name>
</gene>
<evidence type="ECO:0000313" key="10">
    <source>
        <dbReference type="Proteomes" id="UP000000689"/>
    </source>
</evidence>
<accession>G0WF28</accession>
<dbReference type="GO" id="GO:0006465">
    <property type="term" value="P:signal peptide processing"/>
    <property type="evidence" value="ECO:0007669"/>
    <property type="project" value="TreeGrafter"/>
</dbReference>
<evidence type="ECO:0000256" key="4">
    <source>
        <dbReference type="ARBA" id="ARBA00022801"/>
    </source>
</evidence>
<dbReference type="GO" id="GO:0098553">
    <property type="term" value="C:lumenal side of endoplasmic reticulum membrane"/>
    <property type="evidence" value="ECO:0007669"/>
    <property type="project" value="TreeGrafter"/>
</dbReference>
<feature type="transmembrane region" description="Helical" evidence="8">
    <location>
        <begin position="349"/>
        <end position="368"/>
    </location>
</feature>
<evidence type="ECO:0000313" key="9">
    <source>
        <dbReference type="EMBL" id="CCD26389.1"/>
    </source>
</evidence>
<comment type="similarity">
    <text evidence="2">Belongs to the peptidase A22B family.</text>
</comment>
<dbReference type="GO" id="GO:0033619">
    <property type="term" value="P:membrane protein proteolysis"/>
    <property type="evidence" value="ECO:0007669"/>
    <property type="project" value="TreeGrafter"/>
</dbReference>
<keyword evidence="5" id="KW-0256">Endoplasmic reticulum</keyword>
<feature type="transmembrane region" description="Helical" evidence="8">
    <location>
        <begin position="467"/>
        <end position="488"/>
    </location>
</feature>
<keyword evidence="3 8" id="KW-0812">Transmembrane</keyword>
<evidence type="ECO:0000256" key="2">
    <source>
        <dbReference type="ARBA" id="ARBA00006859"/>
    </source>
</evidence>
<dbReference type="GO" id="GO:0098554">
    <property type="term" value="C:cytoplasmic side of endoplasmic reticulum membrane"/>
    <property type="evidence" value="ECO:0007669"/>
    <property type="project" value="TreeGrafter"/>
</dbReference>
<proteinExistence type="inferred from homology"/>
<dbReference type="STRING" id="1071378.G0WF28"/>
<feature type="transmembrane region" description="Helical" evidence="8">
    <location>
        <begin position="321"/>
        <end position="337"/>
    </location>
</feature>
<reference evidence="9 10" key="1">
    <citation type="journal article" date="2011" name="Proc. Natl. Acad. Sci. U.S.A.">
        <title>Evolutionary erosion of yeast sex chromosomes by mating-type switching accidents.</title>
        <authorList>
            <person name="Gordon J.L."/>
            <person name="Armisen D."/>
            <person name="Proux-Wera E."/>
            <person name="Oheigeartaigh S.S."/>
            <person name="Byrne K.P."/>
            <person name="Wolfe K.H."/>
        </authorList>
    </citation>
    <scope>NUCLEOTIDE SEQUENCE [LARGE SCALE GENOMIC DNA]</scope>
    <source>
        <strain evidence="10">ATCC 10597 / BCRC 20456 / CBS 421 / NBRC 0211 / NRRL Y-12639</strain>
    </source>
</reference>